<protein>
    <submittedName>
        <fullName evidence="2">Uncharacterized protein</fullName>
    </submittedName>
</protein>
<feature type="compositionally biased region" description="Polar residues" evidence="1">
    <location>
        <begin position="61"/>
        <end position="71"/>
    </location>
</feature>
<reference evidence="3" key="1">
    <citation type="journal article" date="2015" name="Genome Announc.">
        <title>Draft genome sequence of the cellulolytic fungus Chaetomium globosum.</title>
        <authorList>
            <person name="Cuomo C.A."/>
            <person name="Untereiner W.A."/>
            <person name="Ma L.-J."/>
            <person name="Grabherr M."/>
            <person name="Birren B.W."/>
        </authorList>
    </citation>
    <scope>NUCLEOTIDE SEQUENCE [LARGE SCALE GENOMIC DNA]</scope>
    <source>
        <strain evidence="3">ATCC 6205 / CBS 148.51 / DSM 1962 / NBRC 6347 / NRRL 1970</strain>
    </source>
</reference>
<dbReference type="HOGENOM" id="CLU_2049420_0_0_1"/>
<dbReference type="InParanoid" id="Q2GNU8"/>
<proteinExistence type="predicted"/>
<feature type="compositionally biased region" description="Basic and acidic residues" evidence="1">
    <location>
        <begin position="74"/>
        <end position="102"/>
    </location>
</feature>
<dbReference type="GeneID" id="4396943"/>
<organism evidence="2 3">
    <name type="scientific">Chaetomium globosum (strain ATCC 6205 / CBS 148.51 / DSM 1962 / NBRC 6347 / NRRL 1970)</name>
    <name type="common">Soil fungus</name>
    <dbReference type="NCBI Taxonomy" id="306901"/>
    <lineage>
        <taxon>Eukaryota</taxon>
        <taxon>Fungi</taxon>
        <taxon>Dikarya</taxon>
        <taxon>Ascomycota</taxon>
        <taxon>Pezizomycotina</taxon>
        <taxon>Sordariomycetes</taxon>
        <taxon>Sordariomycetidae</taxon>
        <taxon>Sordariales</taxon>
        <taxon>Chaetomiaceae</taxon>
        <taxon>Chaetomium</taxon>
    </lineage>
</organism>
<evidence type="ECO:0000313" key="3">
    <source>
        <dbReference type="Proteomes" id="UP000001056"/>
    </source>
</evidence>
<evidence type="ECO:0000313" key="2">
    <source>
        <dbReference type="EMBL" id="EAQ83952.1"/>
    </source>
</evidence>
<dbReference type="VEuPathDB" id="FungiDB:CHGG_10356"/>
<name>Q2GNU8_CHAGB</name>
<keyword evidence="3" id="KW-1185">Reference proteome</keyword>
<dbReference type="Proteomes" id="UP000001056">
    <property type="component" value="Unassembled WGS sequence"/>
</dbReference>
<accession>Q2GNU8</accession>
<feature type="region of interest" description="Disordered" evidence="1">
    <location>
        <begin position="56"/>
        <end position="102"/>
    </location>
</feature>
<gene>
    <name evidence="2" type="ORF">CHGG_10356</name>
</gene>
<dbReference type="RefSeq" id="XP_001228283.1">
    <property type="nucleotide sequence ID" value="XM_001228282.1"/>
</dbReference>
<evidence type="ECO:0000256" key="1">
    <source>
        <dbReference type="SAM" id="MobiDB-lite"/>
    </source>
</evidence>
<sequence>MVKIELAEHTQPPLTNTAVGARMSGETAFQGGTEPQHGTGGCWFCAVTQRPRYGSREYVDSMTSSGPTQSTGRRGGDGRAIRDRDSGKKPSDEPGDRLDRALSKRAGVRVSHCWLFYDPR</sequence>
<dbReference type="EMBL" id="CH408035">
    <property type="protein sequence ID" value="EAQ83952.1"/>
    <property type="molecule type" value="Genomic_DNA"/>
</dbReference>
<dbReference type="AlphaFoldDB" id="Q2GNU8"/>